<dbReference type="EMBL" id="CP094326">
    <property type="protein sequence ID" value="UNY98544.1"/>
    <property type="molecule type" value="Genomic_DNA"/>
</dbReference>
<evidence type="ECO:0000313" key="3">
    <source>
        <dbReference type="Proteomes" id="UP000829476"/>
    </source>
</evidence>
<sequence length="415" mass="47036">MKFYSVLFFVTAFISCKNGKHTTQTESDILKDSLTMEIENFRENGIFNGFSVSIVDDKGTLYQKGFGFADIKNKKPYTDFTIQNIGSISKTFVGIALLKAQELGKLKLDDPVNKYLSFKVANPDFPDAEITIRHLATHTSGIVDNEFYLTRNYYLKEDQSLDSVSLVFDEMQMFNPATSMVSMEVFLKNTLLEKGTWYTSETYQNNKPGEVYEYSNLGTTLAAFILEKATGESFDKFTGKHILKPLKMNASGWHFKDVEFSNHSKLYADPATVLPFYSLVTYPDGNFITSVNDLSLYLTELIKGYNGNGTLLNKESYMDFFRPQLKAHNFTERNERNPYNESYNVGIFIGFGYSGYIGHTGGDPGTASMLFFNPKTNIGRILIVNTSFSGKEGSRAFFGIWDILEKYQAKLENQK</sequence>
<feature type="domain" description="Beta-lactamase-related" evidence="1">
    <location>
        <begin position="39"/>
        <end position="401"/>
    </location>
</feature>
<dbReference type="RefSeq" id="WP_242936950.1">
    <property type="nucleotide sequence ID" value="NZ_CP094326.1"/>
</dbReference>
<dbReference type="PANTHER" id="PTHR46825">
    <property type="entry name" value="D-ALANYL-D-ALANINE-CARBOXYPEPTIDASE/ENDOPEPTIDASE AMPH"/>
    <property type="match status" value="1"/>
</dbReference>
<dbReference type="InterPro" id="IPR001466">
    <property type="entry name" value="Beta-lactam-related"/>
</dbReference>
<evidence type="ECO:0000313" key="2">
    <source>
        <dbReference type="EMBL" id="UNY98544.1"/>
    </source>
</evidence>
<gene>
    <name evidence="2" type="ORF">MQE36_15870</name>
</gene>
<dbReference type="Pfam" id="PF00144">
    <property type="entry name" value="Beta-lactamase"/>
    <property type="match status" value="1"/>
</dbReference>
<dbReference type="InterPro" id="IPR050491">
    <property type="entry name" value="AmpC-like"/>
</dbReference>
<reference evidence="2 3" key="1">
    <citation type="journal article" date="2018" name="Int. J. Syst. Evol. Microbiol.">
        <title>Zhouia spongiae sp. nov., isolated from a marine sponge.</title>
        <authorList>
            <person name="Zhuang L."/>
            <person name="Lin B."/>
            <person name="Qin F."/>
            <person name="Luo L."/>
        </authorList>
    </citation>
    <scope>NUCLEOTIDE SEQUENCE [LARGE SCALE GENOMIC DNA]</scope>
    <source>
        <strain evidence="2 3">HN-Y44</strain>
    </source>
</reference>
<dbReference type="SUPFAM" id="SSF56601">
    <property type="entry name" value="beta-lactamase/transpeptidase-like"/>
    <property type="match status" value="1"/>
</dbReference>
<dbReference type="PROSITE" id="PS51257">
    <property type="entry name" value="PROKAR_LIPOPROTEIN"/>
    <property type="match status" value="1"/>
</dbReference>
<proteinExistence type="predicted"/>
<protein>
    <submittedName>
        <fullName evidence="2">Beta-lactamase family protein</fullName>
    </submittedName>
</protein>
<evidence type="ECO:0000259" key="1">
    <source>
        <dbReference type="Pfam" id="PF00144"/>
    </source>
</evidence>
<organism evidence="2 3">
    <name type="scientific">Zhouia spongiae</name>
    <dbReference type="NCBI Taxonomy" id="2202721"/>
    <lineage>
        <taxon>Bacteria</taxon>
        <taxon>Pseudomonadati</taxon>
        <taxon>Bacteroidota</taxon>
        <taxon>Flavobacteriia</taxon>
        <taxon>Flavobacteriales</taxon>
        <taxon>Flavobacteriaceae</taxon>
        <taxon>Zhouia</taxon>
    </lineage>
</organism>
<dbReference type="PANTHER" id="PTHR46825:SF9">
    <property type="entry name" value="BETA-LACTAMASE-RELATED DOMAIN-CONTAINING PROTEIN"/>
    <property type="match status" value="1"/>
</dbReference>
<name>A0ABY3YLR6_9FLAO</name>
<dbReference type="InterPro" id="IPR012338">
    <property type="entry name" value="Beta-lactam/transpept-like"/>
</dbReference>
<keyword evidence="3" id="KW-1185">Reference proteome</keyword>
<dbReference type="Gene3D" id="3.40.710.10">
    <property type="entry name" value="DD-peptidase/beta-lactamase superfamily"/>
    <property type="match status" value="1"/>
</dbReference>
<dbReference type="Proteomes" id="UP000829476">
    <property type="component" value="Chromosome"/>
</dbReference>
<accession>A0ABY3YLR6</accession>